<accession>A0A938WNB9</accession>
<dbReference type="Proteomes" id="UP000764045">
    <property type="component" value="Unassembled WGS sequence"/>
</dbReference>
<sequence length="148" mass="16894">MKTIINYQSTRKKPKGLMLAMLTAVCMGAASIVTCSCEDENPKPEIDWSNQKPPLRPNTSDSLVMDEIYKSIGVRYDDSFRFSDFRTWPGITLELNEEAREFRVTQLKLNFAHMGGRLPETIGKLSELEVLEIKGDPFLLEFIKLYAI</sequence>
<name>A0A938WNB9_9BACT</name>
<evidence type="ECO:0000313" key="3">
    <source>
        <dbReference type="Proteomes" id="UP000764045"/>
    </source>
</evidence>
<protein>
    <submittedName>
        <fullName evidence="2">Uncharacterized protein</fullName>
    </submittedName>
</protein>
<dbReference type="AlphaFoldDB" id="A0A938WNB9"/>
<evidence type="ECO:0000256" key="1">
    <source>
        <dbReference type="SAM" id="SignalP"/>
    </source>
</evidence>
<organism evidence="2 3">
    <name type="scientific">Marseilla massiliensis</name>
    <dbReference type="NCBI Taxonomy" id="1841864"/>
    <lineage>
        <taxon>Bacteria</taxon>
        <taxon>Pseudomonadati</taxon>
        <taxon>Bacteroidota</taxon>
        <taxon>Bacteroidia</taxon>
        <taxon>Bacteroidales</taxon>
        <taxon>Prevotellaceae</taxon>
        <taxon>Marseilla</taxon>
    </lineage>
</organism>
<dbReference type="EMBL" id="JACJJL010000008">
    <property type="protein sequence ID" value="MBM6661304.1"/>
    <property type="molecule type" value="Genomic_DNA"/>
</dbReference>
<proteinExistence type="predicted"/>
<comment type="caution">
    <text evidence="2">The sequence shown here is derived from an EMBL/GenBank/DDBJ whole genome shotgun (WGS) entry which is preliminary data.</text>
</comment>
<dbReference type="RefSeq" id="WP_205108881.1">
    <property type="nucleotide sequence ID" value="NZ_JACJJL010000008.1"/>
</dbReference>
<keyword evidence="1" id="KW-0732">Signal</keyword>
<feature type="chain" id="PRO_5037067543" evidence="1">
    <location>
        <begin position="30"/>
        <end position="148"/>
    </location>
</feature>
<keyword evidence="3" id="KW-1185">Reference proteome</keyword>
<dbReference type="Gene3D" id="3.80.10.10">
    <property type="entry name" value="Ribonuclease Inhibitor"/>
    <property type="match status" value="1"/>
</dbReference>
<gene>
    <name evidence="2" type="ORF">H6B30_05965</name>
</gene>
<dbReference type="InterPro" id="IPR032675">
    <property type="entry name" value="LRR_dom_sf"/>
</dbReference>
<feature type="signal peptide" evidence="1">
    <location>
        <begin position="1"/>
        <end position="29"/>
    </location>
</feature>
<reference evidence="2 3" key="1">
    <citation type="journal article" date="2021" name="Sci. Rep.">
        <title>The distribution of antibiotic resistance genes in chicken gut microbiota commensals.</title>
        <authorList>
            <person name="Juricova H."/>
            <person name="Matiasovicova J."/>
            <person name="Kubasova T."/>
            <person name="Cejkova D."/>
            <person name="Rychlik I."/>
        </authorList>
    </citation>
    <scope>NUCLEOTIDE SEQUENCE [LARGE SCALE GENOMIC DNA]</scope>
    <source>
        <strain evidence="2 3">An819</strain>
    </source>
</reference>
<evidence type="ECO:0000313" key="2">
    <source>
        <dbReference type="EMBL" id="MBM6661304.1"/>
    </source>
</evidence>